<evidence type="ECO:0000256" key="2">
    <source>
        <dbReference type="SAM" id="MobiDB-lite"/>
    </source>
</evidence>
<dbReference type="Proteomes" id="UP001591681">
    <property type="component" value="Unassembled WGS sequence"/>
</dbReference>
<organism evidence="3 4">
    <name type="scientific">Coilia grayii</name>
    <name type="common">Gray's grenadier anchovy</name>
    <dbReference type="NCBI Taxonomy" id="363190"/>
    <lineage>
        <taxon>Eukaryota</taxon>
        <taxon>Metazoa</taxon>
        <taxon>Chordata</taxon>
        <taxon>Craniata</taxon>
        <taxon>Vertebrata</taxon>
        <taxon>Euteleostomi</taxon>
        <taxon>Actinopterygii</taxon>
        <taxon>Neopterygii</taxon>
        <taxon>Teleostei</taxon>
        <taxon>Clupei</taxon>
        <taxon>Clupeiformes</taxon>
        <taxon>Clupeoidei</taxon>
        <taxon>Engraulidae</taxon>
        <taxon>Coilinae</taxon>
        <taxon>Coilia</taxon>
    </lineage>
</organism>
<reference evidence="3 4" key="1">
    <citation type="submission" date="2024-09" db="EMBL/GenBank/DDBJ databases">
        <title>A chromosome-level genome assembly of Gray's grenadier anchovy, Coilia grayii.</title>
        <authorList>
            <person name="Fu Z."/>
        </authorList>
    </citation>
    <scope>NUCLEOTIDE SEQUENCE [LARGE SCALE GENOMIC DNA]</scope>
    <source>
        <strain evidence="3">G4</strain>
        <tissue evidence="3">Muscle</tissue>
    </source>
</reference>
<feature type="compositionally biased region" description="Polar residues" evidence="2">
    <location>
        <begin position="140"/>
        <end position="149"/>
    </location>
</feature>
<evidence type="ECO:0000313" key="4">
    <source>
        <dbReference type="Proteomes" id="UP001591681"/>
    </source>
</evidence>
<dbReference type="EMBL" id="JBHFQA010000019">
    <property type="protein sequence ID" value="KAL2082161.1"/>
    <property type="molecule type" value="Genomic_DNA"/>
</dbReference>
<keyword evidence="4" id="KW-1185">Reference proteome</keyword>
<proteinExistence type="predicted"/>
<feature type="compositionally biased region" description="Polar residues" evidence="2">
    <location>
        <begin position="272"/>
        <end position="281"/>
    </location>
</feature>
<feature type="region of interest" description="Disordered" evidence="2">
    <location>
        <begin position="91"/>
        <end position="190"/>
    </location>
</feature>
<comment type="caution">
    <text evidence="3">The sequence shown here is derived from an EMBL/GenBank/DDBJ whole genome shotgun (WGS) entry which is preliminary data.</text>
</comment>
<evidence type="ECO:0000256" key="1">
    <source>
        <dbReference type="SAM" id="Coils"/>
    </source>
</evidence>
<feature type="region of interest" description="Disordered" evidence="2">
    <location>
        <begin position="208"/>
        <end position="289"/>
    </location>
</feature>
<gene>
    <name evidence="3" type="ORF">ACEWY4_021979</name>
</gene>
<keyword evidence="1" id="KW-0175">Coiled coil</keyword>
<name>A0ABD1J801_9TELE</name>
<accession>A0ABD1J801</accession>
<sequence>MADTHMEELPEHAGAMATGECGAPRYHGDALLAPDTDFMTDDHSSAASGMDVSERLTYLEQRVQQQEDEIQLLKLALADVLKRLNLSEEANKKTPTKATRPASLALPPRPSTTSNPSPGTAPVKKSSSSTTTVPSSGSTRNYTPSTASKRGSVASVKDSPGAPGKARSSSTSAVTCRKLQDRKPDASGAGTRRVIHCKVTMQIYLSHLSRRTGSTEDVTPTPVPSNHSQPPPPKSPPTGVAAVCDRTKPAPLMPSPHQSPAFSLPLHRASYHSGSSPCSPMNTPPYKSPIKSPGQYFQICY</sequence>
<evidence type="ECO:0008006" key="5">
    <source>
        <dbReference type="Google" id="ProtNLM"/>
    </source>
</evidence>
<feature type="coiled-coil region" evidence="1">
    <location>
        <begin position="56"/>
        <end position="83"/>
    </location>
</feature>
<protein>
    <recommendedName>
        <fullName evidence="5">Echinoderm microtubule-associated protein-like 1</fullName>
    </recommendedName>
</protein>
<feature type="compositionally biased region" description="Low complexity" evidence="2">
    <location>
        <begin position="111"/>
        <end position="139"/>
    </location>
</feature>
<dbReference type="AlphaFoldDB" id="A0ABD1J801"/>
<evidence type="ECO:0000313" key="3">
    <source>
        <dbReference type="EMBL" id="KAL2082161.1"/>
    </source>
</evidence>